<dbReference type="RefSeq" id="WP_020194596.1">
    <property type="nucleotide sequence ID" value="NZ_BAOH01000005.1"/>
</dbReference>
<gene>
    <name evidence="1" type="ORF">H735_10770</name>
</gene>
<accession>A0A0C1VU57</accession>
<organism evidence="1 2">
    <name type="scientific">Vibrio owensii CAIM 1854 = LMG 25443</name>
    <dbReference type="NCBI Taxonomy" id="1229493"/>
    <lineage>
        <taxon>Bacteria</taxon>
        <taxon>Pseudomonadati</taxon>
        <taxon>Pseudomonadota</taxon>
        <taxon>Gammaproteobacteria</taxon>
        <taxon>Vibrionales</taxon>
        <taxon>Vibrionaceae</taxon>
        <taxon>Vibrio</taxon>
    </lineage>
</organism>
<dbReference type="Proteomes" id="UP000031586">
    <property type="component" value="Unassembled WGS sequence"/>
</dbReference>
<proteinExistence type="predicted"/>
<protein>
    <submittedName>
        <fullName evidence="1">Uncharacterized protein</fullName>
    </submittedName>
</protein>
<dbReference type="EMBL" id="JPRD01000015">
    <property type="protein sequence ID" value="KIF53393.1"/>
    <property type="molecule type" value="Genomic_DNA"/>
</dbReference>
<evidence type="ECO:0000313" key="1">
    <source>
        <dbReference type="EMBL" id="KIF53393.1"/>
    </source>
</evidence>
<comment type="caution">
    <text evidence="1">The sequence shown here is derived from an EMBL/GenBank/DDBJ whole genome shotgun (WGS) entry which is preliminary data.</text>
</comment>
<dbReference type="AlphaFoldDB" id="A0A0C1VU57"/>
<dbReference type="PATRIC" id="fig|1229493.5.peg.1245"/>
<name>A0A0C1VU57_9VIBR</name>
<sequence length="117" mass="13617">MDQVVADIRDFKPLTLSVVLGMWLFPKERNGESVLKFQAQDIANTTERIRFDEKCREMQPKLKSLLLEFERSYGRPSTTRLNTAEKVAEHNARFKDCFSCYISVSINYKKKTASITF</sequence>
<reference evidence="1 2" key="1">
    <citation type="submission" date="2014-07" db="EMBL/GenBank/DDBJ databases">
        <title>Unique and conserved regions in Vibrio harveyi and related species in comparison with the shrimp pathogen Vibrio harveyi CAIM 1792.</title>
        <authorList>
            <person name="Espinoza-Valles I."/>
            <person name="Vora G."/>
            <person name="Leekitcharoenphon P."/>
            <person name="Ussery D."/>
            <person name="Hoj L."/>
            <person name="Gomez-Gil B."/>
        </authorList>
    </citation>
    <scope>NUCLEOTIDE SEQUENCE [LARGE SCALE GENOMIC DNA]</scope>
    <source>
        <strain evidence="2">CAIM 1854 / LMG 25443</strain>
    </source>
</reference>
<evidence type="ECO:0000313" key="2">
    <source>
        <dbReference type="Proteomes" id="UP000031586"/>
    </source>
</evidence>